<gene>
    <name evidence="1" type="ORF">GCM10023314_23600</name>
</gene>
<evidence type="ECO:0000313" key="1">
    <source>
        <dbReference type="EMBL" id="GAA4949537.1"/>
    </source>
</evidence>
<evidence type="ECO:0000313" key="2">
    <source>
        <dbReference type="Proteomes" id="UP001501302"/>
    </source>
</evidence>
<reference evidence="2" key="1">
    <citation type="journal article" date="2019" name="Int. J. Syst. Evol. Microbiol.">
        <title>The Global Catalogue of Microorganisms (GCM) 10K type strain sequencing project: providing services to taxonomists for standard genome sequencing and annotation.</title>
        <authorList>
            <consortium name="The Broad Institute Genomics Platform"/>
            <consortium name="The Broad Institute Genome Sequencing Center for Infectious Disease"/>
            <person name="Wu L."/>
            <person name="Ma J."/>
        </authorList>
    </citation>
    <scope>NUCLEOTIDE SEQUENCE [LARGE SCALE GENOMIC DNA]</scope>
    <source>
        <strain evidence="2">JCM 18285</strain>
    </source>
</reference>
<comment type="caution">
    <text evidence="1">The sequence shown here is derived from an EMBL/GenBank/DDBJ whole genome shotgun (WGS) entry which is preliminary data.</text>
</comment>
<dbReference type="PANTHER" id="PTHR41339:SF1">
    <property type="entry name" value="SECRETED PROTEIN"/>
    <property type="match status" value="1"/>
</dbReference>
<dbReference type="PANTHER" id="PTHR41339">
    <property type="entry name" value="LIPL48"/>
    <property type="match status" value="1"/>
</dbReference>
<dbReference type="EMBL" id="BAABJJ010000034">
    <property type="protein sequence ID" value="GAA4949537.1"/>
    <property type="molecule type" value="Genomic_DNA"/>
</dbReference>
<dbReference type="RefSeq" id="WP_345192307.1">
    <property type="nucleotide sequence ID" value="NZ_BAABJJ010000034.1"/>
</dbReference>
<sequence>MKNNLLLGLAITALLFNSCSTDDTADIIITDNSIINNNNGENSGSGNGEEIAISAAEYSSDLVLEASKTYTINGPVIMANGANLIIGEGVTVKAIATGADVYIAISQGAKIIANGTAANPIVMTSGASNPAAGQWGGLIILGKAPINSVTGNATSTSEIGSLPYGGTETSDSSGIIRYVRVEYSGGAADGSSENNGFSFYGVGAGTTVDYIQAYEGADDGIEFFGGNVEVNHAVVINCQDDSIDWTEGFTGKVTNAYVKHGADHDKGFECDGYNTDIGNLSNPKFWSKPTVKDVTIVGLGSSTGNEAIRLRAGTQGIFENILIEGFAEGFDLDGDAGANSDNPTGTGVINGDLDITNVTFTDVTKQLKNDTGDTFADADFMTGIGNATGTDYAIWGASWTTGN</sequence>
<keyword evidence="2" id="KW-1185">Reference proteome</keyword>
<accession>A0ABP9GW97</accession>
<dbReference type="InterPro" id="IPR011050">
    <property type="entry name" value="Pectin_lyase_fold/virulence"/>
</dbReference>
<dbReference type="SUPFAM" id="SSF51126">
    <property type="entry name" value="Pectin lyase-like"/>
    <property type="match status" value="1"/>
</dbReference>
<evidence type="ECO:0008006" key="3">
    <source>
        <dbReference type="Google" id="ProtNLM"/>
    </source>
</evidence>
<proteinExistence type="predicted"/>
<protein>
    <recommendedName>
        <fullName evidence="3">Multidrug transporter</fullName>
    </recommendedName>
</protein>
<dbReference type="Proteomes" id="UP001501302">
    <property type="component" value="Unassembled WGS sequence"/>
</dbReference>
<name>A0ABP9GW97_9FLAO</name>
<organism evidence="1 2">
    <name type="scientific">Algibacter agarivorans</name>
    <dbReference type="NCBI Taxonomy" id="1109741"/>
    <lineage>
        <taxon>Bacteria</taxon>
        <taxon>Pseudomonadati</taxon>
        <taxon>Bacteroidota</taxon>
        <taxon>Flavobacteriia</taxon>
        <taxon>Flavobacteriales</taxon>
        <taxon>Flavobacteriaceae</taxon>
        <taxon>Algibacter</taxon>
    </lineage>
</organism>